<gene>
    <name evidence="1" type="ORF">C0Q70_05690</name>
</gene>
<evidence type="ECO:0000313" key="1">
    <source>
        <dbReference type="EMBL" id="PVD34417.1"/>
    </source>
</evidence>
<accession>A0A2T7PM04</accession>
<organism evidence="1 2">
    <name type="scientific">Pomacea canaliculata</name>
    <name type="common">Golden apple snail</name>
    <dbReference type="NCBI Taxonomy" id="400727"/>
    <lineage>
        <taxon>Eukaryota</taxon>
        <taxon>Metazoa</taxon>
        <taxon>Spiralia</taxon>
        <taxon>Lophotrochozoa</taxon>
        <taxon>Mollusca</taxon>
        <taxon>Gastropoda</taxon>
        <taxon>Caenogastropoda</taxon>
        <taxon>Architaenioglossa</taxon>
        <taxon>Ampullarioidea</taxon>
        <taxon>Ampullariidae</taxon>
        <taxon>Pomacea</taxon>
    </lineage>
</organism>
<keyword evidence="2" id="KW-1185">Reference proteome</keyword>
<proteinExistence type="predicted"/>
<name>A0A2T7PM04_POMCA</name>
<dbReference type="EMBL" id="PZQS01000003">
    <property type="protein sequence ID" value="PVD34417.1"/>
    <property type="molecule type" value="Genomic_DNA"/>
</dbReference>
<dbReference type="Proteomes" id="UP000245119">
    <property type="component" value="Linkage Group LG3"/>
</dbReference>
<dbReference type="AlphaFoldDB" id="A0A2T7PM04"/>
<evidence type="ECO:0000313" key="2">
    <source>
        <dbReference type="Proteomes" id="UP000245119"/>
    </source>
</evidence>
<comment type="caution">
    <text evidence="1">The sequence shown here is derived from an EMBL/GenBank/DDBJ whole genome shotgun (WGS) entry which is preliminary data.</text>
</comment>
<sequence>MEFQNPRQASDLITTGCGTVVVAGKRRGDGVSCGTSHGSRVGRKDAVVISKLESTVTEEQRAFRGLRVSWDSFMRVRRTSHAPLAFAGVGGREGKGEGGTVIWKQDHQRALLAPARGLWRGIKSPTVGLRHKDSNRFEKREERMEG</sequence>
<reference evidence="1 2" key="1">
    <citation type="submission" date="2018-04" db="EMBL/GenBank/DDBJ databases">
        <title>The genome of golden apple snail Pomacea canaliculata provides insight into stress tolerance and invasive adaptation.</title>
        <authorList>
            <person name="Liu C."/>
            <person name="Liu B."/>
            <person name="Ren Y."/>
            <person name="Zhang Y."/>
            <person name="Wang H."/>
            <person name="Li S."/>
            <person name="Jiang F."/>
            <person name="Yin L."/>
            <person name="Zhang G."/>
            <person name="Qian W."/>
            <person name="Fan W."/>
        </authorList>
    </citation>
    <scope>NUCLEOTIDE SEQUENCE [LARGE SCALE GENOMIC DNA]</scope>
    <source>
        <strain evidence="1">SZHN2017</strain>
        <tissue evidence="1">Muscle</tissue>
    </source>
</reference>
<protein>
    <submittedName>
        <fullName evidence="1">Uncharacterized protein</fullName>
    </submittedName>
</protein>